<dbReference type="Proteomes" id="UP001337655">
    <property type="component" value="Unassembled WGS sequence"/>
</dbReference>
<name>A0AAV9NUQ0_9PEZI</name>
<accession>A0AAV9NUQ0</accession>
<proteinExistence type="predicted"/>
<comment type="caution">
    <text evidence="3">The sequence shown here is derived from an EMBL/GenBank/DDBJ whole genome shotgun (WGS) entry which is preliminary data.</text>
</comment>
<evidence type="ECO:0000256" key="1">
    <source>
        <dbReference type="SAM" id="MobiDB-lite"/>
    </source>
</evidence>
<dbReference type="RefSeq" id="XP_064653907.1">
    <property type="nucleotide sequence ID" value="XM_064807829.1"/>
</dbReference>
<keyword evidence="2" id="KW-1133">Transmembrane helix</keyword>
<evidence type="ECO:0000313" key="4">
    <source>
        <dbReference type="Proteomes" id="UP001337655"/>
    </source>
</evidence>
<evidence type="ECO:0000256" key="2">
    <source>
        <dbReference type="SAM" id="Phobius"/>
    </source>
</evidence>
<dbReference type="AlphaFoldDB" id="A0AAV9NUQ0"/>
<keyword evidence="2" id="KW-0812">Transmembrane</keyword>
<dbReference type="GeneID" id="89931937"/>
<feature type="region of interest" description="Disordered" evidence="1">
    <location>
        <begin position="61"/>
        <end position="81"/>
    </location>
</feature>
<dbReference type="EMBL" id="JAVRRT010000025">
    <property type="protein sequence ID" value="KAK5163430.1"/>
    <property type="molecule type" value="Genomic_DNA"/>
</dbReference>
<keyword evidence="2" id="KW-0472">Membrane</keyword>
<protein>
    <submittedName>
        <fullName evidence="3">Uncharacterized protein</fullName>
    </submittedName>
</protein>
<keyword evidence="4" id="KW-1185">Reference proteome</keyword>
<organism evidence="3 4">
    <name type="scientific">Saxophila tyrrhenica</name>
    <dbReference type="NCBI Taxonomy" id="1690608"/>
    <lineage>
        <taxon>Eukaryota</taxon>
        <taxon>Fungi</taxon>
        <taxon>Dikarya</taxon>
        <taxon>Ascomycota</taxon>
        <taxon>Pezizomycotina</taxon>
        <taxon>Dothideomycetes</taxon>
        <taxon>Dothideomycetidae</taxon>
        <taxon>Mycosphaerellales</taxon>
        <taxon>Extremaceae</taxon>
        <taxon>Saxophila</taxon>
    </lineage>
</organism>
<evidence type="ECO:0000313" key="3">
    <source>
        <dbReference type="EMBL" id="KAK5163430.1"/>
    </source>
</evidence>
<gene>
    <name evidence="3" type="ORF">LTR77_010612</name>
</gene>
<feature type="transmembrane region" description="Helical" evidence="2">
    <location>
        <begin position="167"/>
        <end position="187"/>
    </location>
</feature>
<reference evidence="3 4" key="1">
    <citation type="submission" date="2023-08" db="EMBL/GenBank/DDBJ databases">
        <title>Black Yeasts Isolated from many extreme environments.</title>
        <authorList>
            <person name="Coleine C."/>
            <person name="Stajich J.E."/>
            <person name="Selbmann L."/>
        </authorList>
    </citation>
    <scope>NUCLEOTIDE SEQUENCE [LARGE SCALE GENOMIC DNA]</scope>
    <source>
        <strain evidence="3 4">CCFEE 5935</strain>
    </source>
</reference>
<sequence>MYKAQVRSLGIHYFALSIVPDGEDDNDLERRLRDPQIVLNCFNHHCAKLLTFLQELHDHTASGDRDPTGAEEFDVDSQTNRPQVRVECDRLTALMDGVRTWQQTFDDENIPRTYAELPASLEEYRWLSFDDKQSVFNPMALQFAPVLFSFALPAMQYQATLRDKNMKYYLCLCLTYTAAALVNYLIVPSEEAKRLELRFGVQGGSIGPDAEGFGQHVKAYRAEYNRHIAKLIADDPQAGWQLMQDHSLVQVLPLERPGAE</sequence>